<dbReference type="InterPro" id="IPR048913">
    <property type="entry name" value="BetaGal_gal-bd"/>
</dbReference>
<keyword evidence="10 11" id="KW-0326">Glycosidase</keyword>
<dbReference type="FunFam" id="2.60.120.260:FF:000050">
    <property type="entry name" value="Beta-galactosidase"/>
    <property type="match status" value="1"/>
</dbReference>
<accession>A0A8J5L774</accession>
<feature type="transmembrane region" description="Helical" evidence="13">
    <location>
        <begin position="265"/>
        <end position="286"/>
    </location>
</feature>
<dbReference type="PRINTS" id="PR00742">
    <property type="entry name" value="GLHYDRLASE35"/>
</dbReference>
<evidence type="ECO:0000313" key="17">
    <source>
        <dbReference type="Proteomes" id="UP000734854"/>
    </source>
</evidence>
<feature type="chain" id="PRO_5035180261" description="Beta-galactosidase" evidence="14">
    <location>
        <begin position="25"/>
        <end position="766"/>
    </location>
</feature>
<dbReference type="Gene3D" id="3.20.20.80">
    <property type="entry name" value="Glycosidases"/>
    <property type="match status" value="2"/>
</dbReference>
<dbReference type="Gene3D" id="2.60.120.740">
    <property type="match status" value="1"/>
</dbReference>
<dbReference type="FunFam" id="3.20.20.80:FF:000006">
    <property type="entry name" value="Beta-galactosidase"/>
    <property type="match status" value="1"/>
</dbReference>
<dbReference type="InterPro" id="IPR043159">
    <property type="entry name" value="Lectin_gal-bd_sf"/>
</dbReference>
<name>A0A8J5L774_ZINOF</name>
<evidence type="ECO:0000256" key="14">
    <source>
        <dbReference type="SAM" id="SignalP"/>
    </source>
</evidence>
<evidence type="ECO:0000256" key="13">
    <source>
        <dbReference type="SAM" id="Phobius"/>
    </source>
</evidence>
<dbReference type="InterPro" id="IPR031330">
    <property type="entry name" value="Gly_Hdrlase_35_cat"/>
</dbReference>
<comment type="subcellular location">
    <subcellularLocation>
        <location evidence="2">Secreted</location>
        <location evidence="2">Extracellular space</location>
        <location evidence="2">Apoplast</location>
    </subcellularLocation>
</comment>
<sequence>MLAALKKVFFFLFFLVSTWMIATAAEGNAGVTYDGRSLIINGTRRLLFSGSIHYPRSTPQYNFSGRFDLVRFIKEVQSQGLYVSLRIGPFIQAEWSYGGLPFWLHDVPDIVFRSDNEPFKFHMRKYVTKIVDLMKSEKLFASQGGPIIISQIENEYKTVEAAFHEKGPLYVNWTASMAVGLQTGVPWMMCKQDDAPDPVINACNGLNCGLTFAGPNSPKKPAIWTENWTFKYQVYGKNPRPRSAQDIAFAVALFIAKKNGSFVNYYMVAFFLMVPHNLVYVLSLIWKPTWGHLRDLHAVIKQSEDALLWGVYSNSSLGQQQEAHVFQTNSGQCVAFLVNYDKHDSATLHFRGATYDLSARSINVLPNCKDVAFDTAKVSAQTRERSATPIQYLSQDQQWQAFADEVISQNKSSFTAKELKEQMSLIKDATDYLWYTISYNHSQHDGPQTLHVGSRAHVLHVFINGKLVGTVHGDHDGALPNFEQPIEFREGWNDISLLSVMVGLPDSGPYLERRVAGLRRVRIQGSGGSLRDLRNWLWHYKVGLTGESMLIFSEQGSETAEWKSLQGYTNKPLMWYKTRFDAPKGDDPVVLNLENMGKGEVWINGESIGRYWASFKAPSGDPTQALYHIPRSFLKPSANLLVLFEELGGDPRSIGVETMSIFRVCGHVSELHYPSVLSKNKDPYALLQCPQGRNISMIEFASYGTPLGECLAYPNIGNCHAPESEAIIKKACLGKQECTILVTDEMFGGDPCVGTRKSLLVFGRCS</sequence>
<dbReference type="Gene3D" id="2.60.120.260">
    <property type="entry name" value="Galactose-binding domain-like"/>
    <property type="match status" value="1"/>
</dbReference>
<dbReference type="PROSITE" id="PS01182">
    <property type="entry name" value="GLYCOSYL_HYDROL_F35"/>
    <property type="match status" value="1"/>
</dbReference>
<comment type="catalytic activity">
    <reaction evidence="1 11">
        <text>Hydrolysis of terminal non-reducing beta-D-galactose residues in beta-D-galactosides.</text>
        <dbReference type="EC" id="3.2.1.23"/>
    </reaction>
</comment>
<organism evidence="16 17">
    <name type="scientific">Zingiber officinale</name>
    <name type="common">Ginger</name>
    <name type="synonym">Amomum zingiber</name>
    <dbReference type="NCBI Taxonomy" id="94328"/>
    <lineage>
        <taxon>Eukaryota</taxon>
        <taxon>Viridiplantae</taxon>
        <taxon>Streptophyta</taxon>
        <taxon>Embryophyta</taxon>
        <taxon>Tracheophyta</taxon>
        <taxon>Spermatophyta</taxon>
        <taxon>Magnoliopsida</taxon>
        <taxon>Liliopsida</taxon>
        <taxon>Zingiberales</taxon>
        <taxon>Zingiberaceae</taxon>
        <taxon>Zingiber</taxon>
    </lineage>
</organism>
<comment type="similarity">
    <text evidence="3 12">Belongs to the glycosyl hydrolase 35 family.</text>
</comment>
<dbReference type="Pfam" id="PF01301">
    <property type="entry name" value="Glyco_hydro_35"/>
    <property type="match status" value="1"/>
</dbReference>
<dbReference type="SUPFAM" id="SSF51445">
    <property type="entry name" value="(Trans)glycosidases"/>
    <property type="match status" value="1"/>
</dbReference>
<evidence type="ECO:0000259" key="15">
    <source>
        <dbReference type="PROSITE" id="PS50228"/>
    </source>
</evidence>
<evidence type="ECO:0000256" key="10">
    <source>
        <dbReference type="ARBA" id="ARBA00023295"/>
    </source>
</evidence>
<keyword evidence="6" id="KW-0964">Secreted</keyword>
<evidence type="ECO:0000256" key="9">
    <source>
        <dbReference type="ARBA" id="ARBA00023180"/>
    </source>
</evidence>
<evidence type="ECO:0000256" key="12">
    <source>
        <dbReference type="RuleBase" id="RU003679"/>
    </source>
</evidence>
<dbReference type="PANTHER" id="PTHR23421">
    <property type="entry name" value="BETA-GALACTOSIDASE RELATED"/>
    <property type="match status" value="1"/>
</dbReference>
<dbReference type="InterPro" id="IPR008979">
    <property type="entry name" value="Galactose-bd-like_sf"/>
</dbReference>
<dbReference type="GO" id="GO:0004565">
    <property type="term" value="F:beta-galactosidase activity"/>
    <property type="evidence" value="ECO:0007669"/>
    <property type="project" value="UniProtKB-EC"/>
</dbReference>
<dbReference type="Proteomes" id="UP000734854">
    <property type="component" value="Unassembled WGS sequence"/>
</dbReference>
<dbReference type="PROSITE" id="PS50228">
    <property type="entry name" value="SUEL_LECTIN"/>
    <property type="match status" value="1"/>
</dbReference>
<dbReference type="EC" id="3.2.1.23" evidence="4 11"/>
<keyword evidence="8 11" id="KW-0378">Hydrolase</keyword>
<evidence type="ECO:0000256" key="7">
    <source>
        <dbReference type="ARBA" id="ARBA00022729"/>
    </source>
</evidence>
<reference evidence="16 17" key="1">
    <citation type="submission" date="2020-08" db="EMBL/GenBank/DDBJ databases">
        <title>Plant Genome Project.</title>
        <authorList>
            <person name="Zhang R.-G."/>
        </authorList>
    </citation>
    <scope>NUCLEOTIDE SEQUENCE [LARGE SCALE GENOMIC DNA]</scope>
    <source>
        <tissue evidence="16">Rhizome</tissue>
    </source>
</reference>
<dbReference type="InterPro" id="IPR001944">
    <property type="entry name" value="Glycoside_Hdrlase_35"/>
</dbReference>
<comment type="caution">
    <text evidence="16">The sequence shown here is derived from an EMBL/GenBank/DDBJ whole genome shotgun (WGS) entry which is preliminary data.</text>
</comment>
<dbReference type="Pfam" id="PF17834">
    <property type="entry name" value="GHD"/>
    <property type="match status" value="1"/>
</dbReference>
<keyword evidence="5" id="KW-0052">Apoplast</keyword>
<dbReference type="Pfam" id="PF02140">
    <property type="entry name" value="SUEL_Lectin"/>
    <property type="match status" value="1"/>
</dbReference>
<feature type="signal peptide" evidence="14">
    <location>
        <begin position="1"/>
        <end position="24"/>
    </location>
</feature>
<protein>
    <recommendedName>
        <fullName evidence="4 11">Beta-galactosidase</fullName>
        <ecNumber evidence="4 11">3.2.1.23</ecNumber>
    </recommendedName>
</protein>
<feature type="domain" description="SUEL-type lectin" evidence="15">
    <location>
        <begin position="679"/>
        <end position="766"/>
    </location>
</feature>
<dbReference type="InterPro" id="IPR000922">
    <property type="entry name" value="Lectin_gal-bd_dom"/>
</dbReference>
<keyword evidence="13" id="KW-0812">Transmembrane</keyword>
<evidence type="ECO:0000256" key="1">
    <source>
        <dbReference type="ARBA" id="ARBA00001412"/>
    </source>
</evidence>
<keyword evidence="7 14" id="KW-0732">Signal</keyword>
<dbReference type="GO" id="GO:0005975">
    <property type="term" value="P:carbohydrate metabolic process"/>
    <property type="evidence" value="ECO:0007669"/>
    <property type="project" value="InterPro"/>
</dbReference>
<gene>
    <name evidence="16" type="ORF">ZIOFF_026054</name>
</gene>
<keyword evidence="13" id="KW-1133">Transmembrane helix</keyword>
<dbReference type="GO" id="GO:0048046">
    <property type="term" value="C:apoplast"/>
    <property type="evidence" value="ECO:0007669"/>
    <property type="project" value="UniProtKB-SubCell"/>
</dbReference>
<dbReference type="InterPro" id="IPR041392">
    <property type="entry name" value="GHD"/>
</dbReference>
<dbReference type="CDD" id="cd22842">
    <property type="entry name" value="Gal_Rha_Lectin_BGal"/>
    <property type="match status" value="1"/>
</dbReference>
<proteinExistence type="inferred from homology"/>
<evidence type="ECO:0000256" key="11">
    <source>
        <dbReference type="RuleBase" id="RU000675"/>
    </source>
</evidence>
<evidence type="ECO:0000256" key="3">
    <source>
        <dbReference type="ARBA" id="ARBA00009809"/>
    </source>
</evidence>
<dbReference type="GO" id="GO:0030246">
    <property type="term" value="F:carbohydrate binding"/>
    <property type="evidence" value="ECO:0007669"/>
    <property type="project" value="InterPro"/>
</dbReference>
<evidence type="ECO:0000256" key="8">
    <source>
        <dbReference type="ARBA" id="ARBA00022801"/>
    </source>
</evidence>
<evidence type="ECO:0000313" key="16">
    <source>
        <dbReference type="EMBL" id="KAG6515625.1"/>
    </source>
</evidence>
<evidence type="ECO:0000256" key="5">
    <source>
        <dbReference type="ARBA" id="ARBA00022523"/>
    </source>
</evidence>
<keyword evidence="17" id="KW-1185">Reference proteome</keyword>
<keyword evidence="13" id="KW-0472">Membrane</keyword>
<dbReference type="InterPro" id="IPR017853">
    <property type="entry name" value="GH"/>
</dbReference>
<dbReference type="AlphaFoldDB" id="A0A8J5L774"/>
<evidence type="ECO:0000256" key="2">
    <source>
        <dbReference type="ARBA" id="ARBA00004271"/>
    </source>
</evidence>
<evidence type="ECO:0000256" key="6">
    <source>
        <dbReference type="ARBA" id="ARBA00022525"/>
    </source>
</evidence>
<evidence type="ECO:0000256" key="4">
    <source>
        <dbReference type="ARBA" id="ARBA00012756"/>
    </source>
</evidence>
<dbReference type="InterPro" id="IPR019801">
    <property type="entry name" value="Glyco_hydro_35_CS"/>
</dbReference>
<dbReference type="EMBL" id="JACMSC010000007">
    <property type="protein sequence ID" value="KAG6515625.1"/>
    <property type="molecule type" value="Genomic_DNA"/>
</dbReference>
<keyword evidence="9" id="KW-0325">Glycoprotein</keyword>
<dbReference type="SUPFAM" id="SSF49785">
    <property type="entry name" value="Galactose-binding domain-like"/>
    <property type="match status" value="2"/>
</dbReference>
<dbReference type="Pfam" id="PF21467">
    <property type="entry name" value="BetaGal_gal-bd"/>
    <property type="match status" value="1"/>
</dbReference>